<proteinExistence type="predicted"/>
<keyword evidence="4 5" id="KW-0472">Membrane</keyword>
<protein>
    <submittedName>
        <fullName evidence="6">DoxX family protein</fullName>
    </submittedName>
</protein>
<evidence type="ECO:0000256" key="5">
    <source>
        <dbReference type="SAM" id="Phobius"/>
    </source>
</evidence>
<keyword evidence="7" id="KW-1185">Reference proteome</keyword>
<feature type="transmembrane region" description="Helical" evidence="5">
    <location>
        <begin position="7"/>
        <end position="26"/>
    </location>
</feature>
<dbReference type="EMBL" id="CP150096">
    <property type="protein sequence ID" value="WZN44610.1"/>
    <property type="molecule type" value="Genomic_DNA"/>
</dbReference>
<feature type="transmembrane region" description="Helical" evidence="5">
    <location>
        <begin position="46"/>
        <end position="67"/>
    </location>
</feature>
<feature type="transmembrane region" description="Helical" evidence="5">
    <location>
        <begin position="99"/>
        <end position="117"/>
    </location>
</feature>
<accession>A0ABZ2YX88</accession>
<keyword evidence="2 5" id="KW-0812">Transmembrane</keyword>
<evidence type="ECO:0000256" key="1">
    <source>
        <dbReference type="ARBA" id="ARBA00004141"/>
    </source>
</evidence>
<dbReference type="Proteomes" id="UP001449657">
    <property type="component" value="Chromosome"/>
</dbReference>
<dbReference type="Pfam" id="PF13564">
    <property type="entry name" value="DoxX_2"/>
    <property type="match status" value="1"/>
</dbReference>
<dbReference type="RefSeq" id="WP_341839389.1">
    <property type="nucleotide sequence ID" value="NZ_CP149792.1"/>
</dbReference>
<organism evidence="6 7">
    <name type="scientific">Chitinophaga caseinilytica</name>
    <dbReference type="NCBI Taxonomy" id="2267521"/>
    <lineage>
        <taxon>Bacteria</taxon>
        <taxon>Pseudomonadati</taxon>
        <taxon>Bacteroidota</taxon>
        <taxon>Chitinophagia</taxon>
        <taxon>Chitinophagales</taxon>
        <taxon>Chitinophagaceae</taxon>
        <taxon>Chitinophaga</taxon>
    </lineage>
</organism>
<feature type="transmembrane region" description="Helical" evidence="5">
    <location>
        <begin position="74"/>
        <end position="93"/>
    </location>
</feature>
<sequence length="138" mass="15536">MKTTKIIFWITTIAIFLFEGVMPISSLIFTPEYTYIGTRPLGYPDYFAVALIFFKLAGVLAILLPQVPARLKEWAYAGLTFNLVFAVISHVVVDGNIAYILMPIVVMAVLAGSYFSWHKIHAARNRQKEDGLYVRSMA</sequence>
<evidence type="ECO:0000256" key="2">
    <source>
        <dbReference type="ARBA" id="ARBA00022692"/>
    </source>
</evidence>
<name>A0ABZ2YX88_9BACT</name>
<dbReference type="InterPro" id="IPR032808">
    <property type="entry name" value="DoxX"/>
</dbReference>
<evidence type="ECO:0000256" key="4">
    <source>
        <dbReference type="ARBA" id="ARBA00023136"/>
    </source>
</evidence>
<evidence type="ECO:0000313" key="7">
    <source>
        <dbReference type="Proteomes" id="UP001449657"/>
    </source>
</evidence>
<keyword evidence="3 5" id="KW-1133">Transmembrane helix</keyword>
<gene>
    <name evidence="6" type="ORF">WJU22_17075</name>
</gene>
<evidence type="ECO:0000256" key="3">
    <source>
        <dbReference type="ARBA" id="ARBA00022989"/>
    </source>
</evidence>
<reference evidence="6 7" key="1">
    <citation type="submission" date="2024-03" db="EMBL/GenBank/DDBJ databases">
        <title>Chitinophaga caseinilytica sp. nov., a casein hydrolysing bacterium isolated from forest soil.</title>
        <authorList>
            <person name="Lee D.S."/>
            <person name="Han D.M."/>
            <person name="Baek J.H."/>
            <person name="Choi D.G."/>
            <person name="Jeon J.H."/>
            <person name="Jeon C.O."/>
        </authorList>
    </citation>
    <scope>NUCLEOTIDE SEQUENCE [LARGE SCALE GENOMIC DNA]</scope>
    <source>
        <strain evidence="6 7">KACC 19118</strain>
    </source>
</reference>
<evidence type="ECO:0000313" key="6">
    <source>
        <dbReference type="EMBL" id="WZN44610.1"/>
    </source>
</evidence>
<comment type="subcellular location">
    <subcellularLocation>
        <location evidence="1">Membrane</location>
        <topology evidence="1">Multi-pass membrane protein</topology>
    </subcellularLocation>
</comment>